<comment type="caution">
    <text evidence="2">The sequence shown here is derived from an EMBL/GenBank/DDBJ whole genome shotgun (WGS) entry which is preliminary data.</text>
</comment>
<name>A0A1S1QSZ1_9ACTN</name>
<accession>A0A1S1QSZ1</accession>
<dbReference type="AlphaFoldDB" id="A0A1S1QSZ1"/>
<dbReference type="PROSITE" id="PS50943">
    <property type="entry name" value="HTH_CROC1"/>
    <property type="match status" value="1"/>
</dbReference>
<dbReference type="InterPro" id="IPR010982">
    <property type="entry name" value="Lambda_DNA-bd_dom_sf"/>
</dbReference>
<dbReference type="Gene3D" id="1.10.260.40">
    <property type="entry name" value="lambda repressor-like DNA-binding domains"/>
    <property type="match status" value="1"/>
</dbReference>
<dbReference type="PANTHER" id="PTHR35010">
    <property type="entry name" value="BLL4672 PROTEIN-RELATED"/>
    <property type="match status" value="1"/>
</dbReference>
<evidence type="ECO:0000259" key="1">
    <source>
        <dbReference type="PROSITE" id="PS50943"/>
    </source>
</evidence>
<reference evidence="3" key="1">
    <citation type="submission" date="2016-07" db="EMBL/GenBank/DDBJ databases">
        <title>Sequence Frankia sp. strain CcI1.17.</title>
        <authorList>
            <person name="Ghodhbane-Gtari F."/>
            <person name="Swanson E."/>
            <person name="Gueddou A."/>
            <person name="Morris K."/>
            <person name="Hezbri K."/>
            <person name="Ktari A."/>
            <person name="Nouioui I."/>
            <person name="Abebe-Akele F."/>
            <person name="Simpson S."/>
            <person name="Thomas K."/>
            <person name="Gtari M."/>
            <person name="Tisa L.S."/>
            <person name="Hurst S."/>
        </authorList>
    </citation>
    <scope>NUCLEOTIDE SEQUENCE [LARGE SCALE GENOMIC DNA]</scope>
    <source>
        <strain evidence="3">Cc1.17</strain>
    </source>
</reference>
<dbReference type="SMART" id="SM00530">
    <property type="entry name" value="HTH_XRE"/>
    <property type="match status" value="1"/>
</dbReference>
<proteinExistence type="predicted"/>
<feature type="domain" description="HTH cro/C1-type" evidence="1">
    <location>
        <begin position="41"/>
        <end position="91"/>
    </location>
</feature>
<dbReference type="InterPro" id="IPR001387">
    <property type="entry name" value="Cro/C1-type_HTH"/>
</dbReference>
<evidence type="ECO:0000313" key="3">
    <source>
        <dbReference type="Proteomes" id="UP000179627"/>
    </source>
</evidence>
<dbReference type="GO" id="GO:0003677">
    <property type="term" value="F:DNA binding"/>
    <property type="evidence" value="ECO:0007669"/>
    <property type="project" value="InterPro"/>
</dbReference>
<dbReference type="Gene3D" id="3.30.450.180">
    <property type="match status" value="1"/>
</dbReference>
<dbReference type="SUPFAM" id="SSF47413">
    <property type="entry name" value="lambda repressor-like DNA-binding domains"/>
    <property type="match status" value="1"/>
</dbReference>
<dbReference type="CDD" id="cd00093">
    <property type="entry name" value="HTH_XRE"/>
    <property type="match status" value="1"/>
</dbReference>
<dbReference type="Proteomes" id="UP000179627">
    <property type="component" value="Unassembled WGS sequence"/>
</dbReference>
<dbReference type="InterPro" id="IPR041413">
    <property type="entry name" value="MLTR_LBD"/>
</dbReference>
<protein>
    <recommendedName>
        <fullName evidence="1">HTH cro/C1-type domain-containing protein</fullName>
    </recommendedName>
</protein>
<sequence>MTPSPVTGAAAARRRELGACLRAYRRLVEPASVGLPAGGRRRSQGLRREELASLSGVSLTWYTGLEQGRATASAQVLDAVGRVLRLDEVGRRHLRRLSVPEPPAVAPPAGYLRGLVGLLDSWPTSPAALLDHRLDVVDTNAAWARVWGDPAGYEPSRRHVVWLLAAASAPAGLLLAAARQFRMAADLHAGDPRIAEVGALLRADHPTLGLVWDCRGVGAFGHPVIDAAGEPATAHLLHPTGETEIAILVAAPARREV</sequence>
<gene>
    <name evidence="2" type="ORF">CC117_18465</name>
</gene>
<organism evidence="2 3">
    <name type="scientific">Parafrankia colletiae</name>
    <dbReference type="NCBI Taxonomy" id="573497"/>
    <lineage>
        <taxon>Bacteria</taxon>
        <taxon>Bacillati</taxon>
        <taxon>Actinomycetota</taxon>
        <taxon>Actinomycetes</taxon>
        <taxon>Frankiales</taxon>
        <taxon>Frankiaceae</taxon>
        <taxon>Parafrankia</taxon>
    </lineage>
</organism>
<dbReference type="EMBL" id="MBLM01000118">
    <property type="protein sequence ID" value="OHV36172.1"/>
    <property type="molecule type" value="Genomic_DNA"/>
</dbReference>
<keyword evidence="3" id="KW-1185">Reference proteome</keyword>
<evidence type="ECO:0000313" key="2">
    <source>
        <dbReference type="EMBL" id="OHV36172.1"/>
    </source>
</evidence>
<dbReference type="Pfam" id="PF13560">
    <property type="entry name" value="HTH_31"/>
    <property type="match status" value="1"/>
</dbReference>
<dbReference type="PANTHER" id="PTHR35010:SF2">
    <property type="entry name" value="BLL4672 PROTEIN"/>
    <property type="match status" value="1"/>
</dbReference>
<dbReference type="Pfam" id="PF17765">
    <property type="entry name" value="MLTR_LBD"/>
    <property type="match status" value="1"/>
</dbReference>